<gene>
    <name evidence="2" type="ORF">SAMN05444373_101442</name>
</gene>
<evidence type="ECO:0000313" key="2">
    <source>
        <dbReference type="EMBL" id="SHI90529.1"/>
    </source>
</evidence>
<name>A0A1M6EYR2_9FIRM</name>
<evidence type="ECO:0000256" key="1">
    <source>
        <dbReference type="SAM" id="Phobius"/>
    </source>
</evidence>
<dbReference type="AlphaFoldDB" id="A0A1M6EYR2"/>
<dbReference type="EMBL" id="FQZP01000014">
    <property type="protein sequence ID" value="SHI90529.1"/>
    <property type="molecule type" value="Genomic_DNA"/>
</dbReference>
<keyword evidence="1" id="KW-0472">Membrane</keyword>
<reference evidence="2 3" key="1">
    <citation type="submission" date="2016-11" db="EMBL/GenBank/DDBJ databases">
        <authorList>
            <person name="Varghese N."/>
            <person name="Submissions S."/>
        </authorList>
    </citation>
    <scope>NUCLEOTIDE SEQUENCE [LARGE SCALE GENOMIC DNA]</scope>
    <source>
        <strain evidence="2 3">DSM 19027</strain>
    </source>
</reference>
<dbReference type="RefSeq" id="WP_279231989.1">
    <property type="nucleotide sequence ID" value="NZ_DAONMB010000149.1"/>
</dbReference>
<sequence length="44" mass="4972">MSVLDIGVIVFCGIVFVAALIFNHYGSKVAEELERELRNKYAKK</sequence>
<accession>A0A1M6EYR2</accession>
<protein>
    <submittedName>
        <fullName evidence="2">Uncharacterized protein</fullName>
    </submittedName>
</protein>
<evidence type="ECO:0000313" key="3">
    <source>
        <dbReference type="Proteomes" id="UP000324781"/>
    </source>
</evidence>
<feature type="transmembrane region" description="Helical" evidence="1">
    <location>
        <begin position="6"/>
        <end position="25"/>
    </location>
</feature>
<keyword evidence="3" id="KW-1185">Reference proteome</keyword>
<keyword evidence="1" id="KW-1133">Transmembrane helix</keyword>
<dbReference type="Proteomes" id="UP000324781">
    <property type="component" value="Unassembled WGS sequence"/>
</dbReference>
<organism evidence="2 3">
    <name type="scientific">Thermoclostridium caenicola</name>
    <dbReference type="NCBI Taxonomy" id="659425"/>
    <lineage>
        <taxon>Bacteria</taxon>
        <taxon>Bacillati</taxon>
        <taxon>Bacillota</taxon>
        <taxon>Clostridia</taxon>
        <taxon>Eubacteriales</taxon>
        <taxon>Oscillospiraceae</taxon>
        <taxon>Thermoclostridium</taxon>
    </lineage>
</organism>
<proteinExistence type="predicted"/>
<keyword evidence="1" id="KW-0812">Transmembrane</keyword>